<dbReference type="SUPFAM" id="SSF53448">
    <property type="entry name" value="Nucleotide-diphospho-sugar transferases"/>
    <property type="match status" value="1"/>
</dbReference>
<comment type="caution">
    <text evidence="1">The sequence shown here is derived from an EMBL/GenBank/DDBJ whole genome shotgun (WGS) entry which is preliminary data.</text>
</comment>
<evidence type="ECO:0000313" key="2">
    <source>
        <dbReference type="Proteomes" id="UP000193326"/>
    </source>
</evidence>
<dbReference type="OrthoDB" id="9802881at2"/>
<dbReference type="Pfam" id="PF05704">
    <property type="entry name" value="Caps_synth"/>
    <property type="match status" value="1"/>
</dbReference>
<dbReference type="EMBL" id="NCUY01000030">
    <property type="protein sequence ID" value="ORO78755.1"/>
    <property type="molecule type" value="Genomic_DNA"/>
</dbReference>
<dbReference type="Gene3D" id="3.90.550.20">
    <property type="match status" value="1"/>
</dbReference>
<proteinExistence type="predicted"/>
<dbReference type="InterPro" id="IPR008441">
    <property type="entry name" value="AfumC-like_glycosyl_Trfase"/>
</dbReference>
<sequence length="310" mass="37051">MKKKINKKEILLTSLKNRTFFPLTMGTIFLGRDRKALELVRLIVRYKLMKKLRKENAPIIKEFLSTRKSFEKKRSNKVWICWMQGLENAPELVQQCVSSIQENLPDRDIVLITEENYSQYVEFPEYIVEKYTKGIISSTHFSDLLRLELLTRYGGTWIDSTVYCTSSNIPDYMLDSNLFVFQGLKPIDGHVMQISNWFITSETHNELLELTKHLLYKYWEKFDYVKDYFIFHLMFQLAIETYPEGWKEVFPASNTLPHILLLNLFDDFNQTWWDNLLLTTPFHKLTYKFDESETMKDGTYYKKIMKELIK</sequence>
<dbReference type="Proteomes" id="UP000193326">
    <property type="component" value="Unassembled WGS sequence"/>
</dbReference>
<gene>
    <name evidence="1" type="ORF">B7707_02055</name>
</gene>
<name>A0A1X1J0C1_STROR</name>
<dbReference type="GO" id="GO:0016757">
    <property type="term" value="F:glycosyltransferase activity"/>
    <property type="evidence" value="ECO:0007669"/>
    <property type="project" value="InterPro"/>
</dbReference>
<dbReference type="RefSeq" id="WP_084945579.1">
    <property type="nucleotide sequence ID" value="NZ_NCUY01000030.1"/>
</dbReference>
<dbReference type="AlphaFoldDB" id="A0A1X1J0C1"/>
<evidence type="ECO:0000313" key="1">
    <source>
        <dbReference type="EMBL" id="ORO78755.1"/>
    </source>
</evidence>
<accession>A0A1X1J0C1</accession>
<evidence type="ECO:0008006" key="3">
    <source>
        <dbReference type="Google" id="ProtNLM"/>
    </source>
</evidence>
<protein>
    <recommendedName>
        <fullName evidence="3">Capsular polysaccharide synthesis protein</fullName>
    </recommendedName>
</protein>
<organism evidence="1 2">
    <name type="scientific">Streptococcus oralis subsp. dentisani</name>
    <dbReference type="NCBI Taxonomy" id="1458253"/>
    <lineage>
        <taxon>Bacteria</taxon>
        <taxon>Bacillati</taxon>
        <taxon>Bacillota</taxon>
        <taxon>Bacilli</taxon>
        <taxon>Lactobacillales</taxon>
        <taxon>Streptococcaceae</taxon>
        <taxon>Streptococcus</taxon>
    </lineage>
</organism>
<dbReference type="InterPro" id="IPR029044">
    <property type="entry name" value="Nucleotide-diphossugar_trans"/>
</dbReference>
<reference evidence="1 2" key="1">
    <citation type="journal article" date="2016" name="Eur. J. Clin. Microbiol. Infect. Dis.">
        <title>Whole genome sequencing as a tool for phylogenetic analysis of clinical strains of Mitis group streptococci.</title>
        <authorList>
            <person name="Rasmussen L.H."/>
            <person name="Dargis R."/>
            <person name="Hojholt K."/>
            <person name="Christensen J.J."/>
            <person name="Skovgaard O."/>
            <person name="Justesen U.S."/>
            <person name="Rosenvinge F.S."/>
            <person name="Moser C."/>
            <person name="Lukjancenko O."/>
            <person name="Rasmussen S."/>
            <person name="Nielsen X.C."/>
        </authorList>
    </citation>
    <scope>NUCLEOTIDE SEQUENCE [LARGE SCALE GENOMIC DNA]</scope>
    <source>
        <strain evidence="1 2">RH_70047_11</strain>
    </source>
</reference>